<keyword evidence="1" id="KW-0472">Membrane</keyword>
<keyword evidence="4" id="KW-1185">Reference proteome</keyword>
<evidence type="ECO:0000313" key="3">
    <source>
        <dbReference type="EMBL" id="RGE87982.1"/>
    </source>
</evidence>
<evidence type="ECO:0000256" key="1">
    <source>
        <dbReference type="SAM" id="Phobius"/>
    </source>
</evidence>
<dbReference type="Gene3D" id="2.170.130.30">
    <property type="match status" value="1"/>
</dbReference>
<proteinExistence type="predicted"/>
<sequence length="130" mass="14710">MKKRAIVISAILLLMLFIGAFFLYRNYLPKTKEGEKSITVTVVHGDGSSKDFDLQTNSEYLREALEEQDLITGTEGEYGLFITEVDGETADDTRQEWWCITKDGENVNTSADQTPVADQDQFELTLKEGY</sequence>
<feature type="domain" description="Transcobalamin-like C-terminal" evidence="2">
    <location>
        <begin position="63"/>
        <end position="127"/>
    </location>
</feature>
<dbReference type="RefSeq" id="WP_024731581.1">
    <property type="nucleotide sequence ID" value="NZ_BAABYU010000001.1"/>
</dbReference>
<dbReference type="GeneID" id="97191561"/>
<organism evidence="3 4">
    <name type="scientific">Sellimonas intestinalis</name>
    <dbReference type="NCBI Taxonomy" id="1653434"/>
    <lineage>
        <taxon>Bacteria</taxon>
        <taxon>Bacillati</taxon>
        <taxon>Bacillota</taxon>
        <taxon>Clostridia</taxon>
        <taxon>Lachnospirales</taxon>
        <taxon>Lachnospiraceae</taxon>
        <taxon>Sellimonas</taxon>
    </lineage>
</organism>
<feature type="transmembrane region" description="Helical" evidence="1">
    <location>
        <begin position="6"/>
        <end position="24"/>
    </location>
</feature>
<dbReference type="OrthoDB" id="1906526at2"/>
<keyword evidence="1" id="KW-1133">Transmembrane helix</keyword>
<evidence type="ECO:0000313" key="4">
    <source>
        <dbReference type="Proteomes" id="UP000261080"/>
    </source>
</evidence>
<dbReference type="Pfam" id="PF14478">
    <property type="entry name" value="DUF4430"/>
    <property type="match status" value="1"/>
</dbReference>
<keyword evidence="1" id="KW-0812">Transmembrane</keyword>
<dbReference type="AlphaFoldDB" id="A0A3E3K3P3"/>
<accession>A0A3E3K3P3</accession>
<evidence type="ECO:0000259" key="2">
    <source>
        <dbReference type="Pfam" id="PF14478"/>
    </source>
</evidence>
<gene>
    <name evidence="3" type="ORF">DW016_07720</name>
</gene>
<protein>
    <submittedName>
        <fullName evidence="3">DUF4430 domain-containing protein</fullName>
    </submittedName>
</protein>
<name>A0A3E3K3P3_9FIRM</name>
<reference evidence="3 4" key="1">
    <citation type="submission" date="2018-08" db="EMBL/GenBank/DDBJ databases">
        <title>A genome reference for cultivated species of the human gut microbiota.</title>
        <authorList>
            <person name="Zou Y."/>
            <person name="Xue W."/>
            <person name="Luo G."/>
        </authorList>
    </citation>
    <scope>NUCLEOTIDE SEQUENCE [LARGE SCALE GENOMIC DNA]</scope>
    <source>
        <strain evidence="3 4">AF37-2AT</strain>
    </source>
</reference>
<comment type="caution">
    <text evidence="3">The sequence shown here is derived from an EMBL/GenBank/DDBJ whole genome shotgun (WGS) entry which is preliminary data.</text>
</comment>
<dbReference type="Proteomes" id="UP000261080">
    <property type="component" value="Unassembled WGS sequence"/>
</dbReference>
<dbReference type="InterPro" id="IPR027954">
    <property type="entry name" value="Transcobalamin-like_C"/>
</dbReference>
<dbReference type="EMBL" id="QVLX01000003">
    <property type="protein sequence ID" value="RGE87982.1"/>
    <property type="molecule type" value="Genomic_DNA"/>
</dbReference>